<dbReference type="AlphaFoldDB" id="A0AAV0UGL6"/>
<protein>
    <submittedName>
        <fullName evidence="1">Uncharacterized protein</fullName>
    </submittedName>
</protein>
<proteinExistence type="predicted"/>
<dbReference type="Proteomes" id="UP001159659">
    <property type="component" value="Unassembled WGS sequence"/>
</dbReference>
<comment type="caution">
    <text evidence="1">The sequence shown here is derived from an EMBL/GenBank/DDBJ whole genome shotgun (WGS) entry which is preliminary data.</text>
</comment>
<reference evidence="1" key="1">
    <citation type="submission" date="2022-12" db="EMBL/GenBank/DDBJ databases">
        <authorList>
            <person name="Webb A."/>
        </authorList>
    </citation>
    <scope>NUCLEOTIDE SEQUENCE</scope>
    <source>
        <strain evidence="1">Pf2</strain>
    </source>
</reference>
<accession>A0AAV0UGL6</accession>
<dbReference type="EMBL" id="CANTFK010000962">
    <property type="protein sequence ID" value="CAI5734958.1"/>
    <property type="molecule type" value="Genomic_DNA"/>
</dbReference>
<gene>
    <name evidence="1" type="ORF">PFR002_LOCUS7636</name>
</gene>
<evidence type="ECO:0000313" key="1">
    <source>
        <dbReference type="EMBL" id="CAI5734958.1"/>
    </source>
</evidence>
<sequence length="171" mass="18447">MSLAFSYQDCITESNNLILHIQVDEYLSSASVSDDEPELALHWDQQALSQFVDAANSVDAGVAMPDWLSQPRGSITPDSIVEDIMKLLATKAGGRFGRVLLTTNSLVQFGQLCGMFAYIENDAFMLAAADTAGISDGTTLAKVFCVTEGSVSAAVPMEFPPLENQSRRLFS</sequence>
<evidence type="ECO:0000313" key="2">
    <source>
        <dbReference type="Proteomes" id="UP001159659"/>
    </source>
</evidence>
<name>A0AAV0UGL6_9STRA</name>
<organism evidence="1 2">
    <name type="scientific">Peronospora farinosa</name>
    <dbReference type="NCBI Taxonomy" id="134698"/>
    <lineage>
        <taxon>Eukaryota</taxon>
        <taxon>Sar</taxon>
        <taxon>Stramenopiles</taxon>
        <taxon>Oomycota</taxon>
        <taxon>Peronosporomycetes</taxon>
        <taxon>Peronosporales</taxon>
        <taxon>Peronosporaceae</taxon>
        <taxon>Peronospora</taxon>
    </lineage>
</organism>